<evidence type="ECO:0000256" key="5">
    <source>
        <dbReference type="ARBA" id="ARBA00022643"/>
    </source>
</evidence>
<dbReference type="InterPro" id="IPR015865">
    <property type="entry name" value="Riboflavin_kinase_bac/euk"/>
</dbReference>
<dbReference type="InterPro" id="IPR023465">
    <property type="entry name" value="Riboflavin_kinase_dom_sf"/>
</dbReference>
<evidence type="ECO:0000256" key="4">
    <source>
        <dbReference type="ARBA" id="ARBA00022630"/>
    </source>
</evidence>
<comment type="pathway">
    <text evidence="3 15">Cofactor biosynthesis; FMN biosynthesis; FMN from riboflavin (ATP route): step 1/1.</text>
</comment>
<evidence type="ECO:0000256" key="9">
    <source>
        <dbReference type="ARBA" id="ARBA00022777"/>
    </source>
</evidence>
<dbReference type="InterPro" id="IPR004821">
    <property type="entry name" value="Cyt_trans-like"/>
</dbReference>
<evidence type="ECO:0000259" key="16">
    <source>
        <dbReference type="SMART" id="SM00904"/>
    </source>
</evidence>
<dbReference type="Gene3D" id="3.40.50.620">
    <property type="entry name" value="HUPs"/>
    <property type="match status" value="1"/>
</dbReference>
<dbReference type="PANTHER" id="PTHR22749:SF6">
    <property type="entry name" value="RIBOFLAVIN KINASE"/>
    <property type="match status" value="1"/>
</dbReference>
<keyword evidence="8 15" id="KW-0547">Nucleotide-binding</keyword>
<keyword evidence="9 15" id="KW-0418">Kinase</keyword>
<evidence type="ECO:0000256" key="13">
    <source>
        <dbReference type="ARBA" id="ARBA00047880"/>
    </source>
</evidence>
<reference evidence="17 18" key="1">
    <citation type="submission" date="2017-12" db="EMBL/GenBank/DDBJ databases">
        <title>Phylogenetic diversity of female urinary microbiome.</title>
        <authorList>
            <person name="Thomas-White K."/>
            <person name="Wolfe A.J."/>
        </authorList>
    </citation>
    <scope>NUCLEOTIDE SEQUENCE [LARGE SCALE GENOMIC DNA]</scope>
    <source>
        <strain evidence="17 18">UMB0416</strain>
    </source>
</reference>
<keyword evidence="4 15" id="KW-0285">Flavoprotein</keyword>
<evidence type="ECO:0000256" key="8">
    <source>
        <dbReference type="ARBA" id="ARBA00022741"/>
    </source>
</evidence>
<dbReference type="InterPro" id="IPR015864">
    <property type="entry name" value="FAD_synthase"/>
</dbReference>
<dbReference type="FunFam" id="3.40.50.620:FF:000021">
    <property type="entry name" value="Riboflavin biosynthesis protein"/>
    <property type="match status" value="1"/>
</dbReference>
<dbReference type="SMART" id="SM00904">
    <property type="entry name" value="Flavokinase"/>
    <property type="match status" value="1"/>
</dbReference>
<evidence type="ECO:0000313" key="18">
    <source>
        <dbReference type="Proteomes" id="UP000234914"/>
    </source>
</evidence>
<dbReference type="GO" id="GO:0005524">
    <property type="term" value="F:ATP binding"/>
    <property type="evidence" value="ECO:0007669"/>
    <property type="project" value="UniProtKB-UniRule"/>
</dbReference>
<keyword evidence="6 15" id="KW-0808">Transferase</keyword>
<proteinExistence type="inferred from homology"/>
<dbReference type="EMBL" id="PKJS01000003">
    <property type="protein sequence ID" value="PKZ69407.1"/>
    <property type="molecule type" value="Genomic_DNA"/>
</dbReference>
<dbReference type="InterPro" id="IPR014729">
    <property type="entry name" value="Rossmann-like_a/b/a_fold"/>
</dbReference>
<dbReference type="GO" id="GO:0008531">
    <property type="term" value="F:riboflavin kinase activity"/>
    <property type="evidence" value="ECO:0007669"/>
    <property type="project" value="UniProtKB-UniRule"/>
</dbReference>
<evidence type="ECO:0000256" key="1">
    <source>
        <dbReference type="ARBA" id="ARBA00002121"/>
    </source>
</evidence>
<keyword evidence="10 15" id="KW-0274">FAD</keyword>
<keyword evidence="7 15" id="KW-0548">Nucleotidyltransferase</keyword>
<comment type="similarity">
    <text evidence="15">Belongs to the ribF family.</text>
</comment>
<dbReference type="SUPFAM" id="SSF82114">
    <property type="entry name" value="Riboflavin kinase-like"/>
    <property type="match status" value="1"/>
</dbReference>
<dbReference type="Gene3D" id="2.40.30.30">
    <property type="entry name" value="Riboflavin kinase-like"/>
    <property type="match status" value="1"/>
</dbReference>
<evidence type="ECO:0000313" key="17">
    <source>
        <dbReference type="EMBL" id="PKZ69407.1"/>
    </source>
</evidence>
<dbReference type="CDD" id="cd02064">
    <property type="entry name" value="FAD_synthetase_N"/>
    <property type="match status" value="1"/>
</dbReference>
<dbReference type="PANTHER" id="PTHR22749">
    <property type="entry name" value="RIBOFLAVIN KINASE/FMN ADENYLYLTRANSFERASE"/>
    <property type="match status" value="1"/>
</dbReference>
<name>A0A2I1RJV4_FAUOS</name>
<dbReference type="EC" id="2.7.7.2" evidence="15"/>
<protein>
    <recommendedName>
        <fullName evidence="15">Riboflavin biosynthesis protein</fullName>
    </recommendedName>
    <domain>
        <recommendedName>
            <fullName evidence="15">Riboflavin kinase</fullName>
            <ecNumber evidence="15">2.7.1.26</ecNumber>
        </recommendedName>
        <alternativeName>
            <fullName evidence="15">Flavokinase</fullName>
        </alternativeName>
    </domain>
    <domain>
        <recommendedName>
            <fullName evidence="15">FMN adenylyltransferase</fullName>
            <ecNumber evidence="15">2.7.7.2</ecNumber>
        </recommendedName>
        <alternativeName>
            <fullName evidence="15">FAD pyrophosphorylase</fullName>
        </alternativeName>
        <alternativeName>
            <fullName evidence="15">FAD synthase</fullName>
        </alternativeName>
    </domain>
</protein>
<organism evidence="17 18">
    <name type="scientific">Faucicola osloensis</name>
    <name type="common">Moraxella osloensis</name>
    <dbReference type="NCBI Taxonomy" id="34062"/>
    <lineage>
        <taxon>Bacteria</taxon>
        <taxon>Pseudomonadati</taxon>
        <taxon>Pseudomonadota</taxon>
        <taxon>Gammaproteobacteria</taxon>
        <taxon>Moraxellales</taxon>
        <taxon>Moraxellaceae</taxon>
        <taxon>Faucicola</taxon>
    </lineage>
</organism>
<dbReference type="Pfam" id="PF06574">
    <property type="entry name" value="FAD_syn"/>
    <property type="match status" value="1"/>
</dbReference>
<dbReference type="NCBIfam" id="TIGR00125">
    <property type="entry name" value="cyt_tran_rel"/>
    <property type="match status" value="1"/>
</dbReference>
<dbReference type="GO" id="GO:0009231">
    <property type="term" value="P:riboflavin biosynthetic process"/>
    <property type="evidence" value="ECO:0007669"/>
    <property type="project" value="InterPro"/>
</dbReference>
<dbReference type="InterPro" id="IPR002606">
    <property type="entry name" value="Riboflavin_kinase_bac"/>
</dbReference>
<comment type="catalytic activity">
    <reaction evidence="13 15">
        <text>riboflavin + ATP = FMN + ADP + H(+)</text>
        <dbReference type="Rhea" id="RHEA:14357"/>
        <dbReference type="ChEBI" id="CHEBI:15378"/>
        <dbReference type="ChEBI" id="CHEBI:30616"/>
        <dbReference type="ChEBI" id="CHEBI:57986"/>
        <dbReference type="ChEBI" id="CHEBI:58210"/>
        <dbReference type="ChEBI" id="CHEBI:456216"/>
        <dbReference type="EC" id="2.7.1.26"/>
    </reaction>
</comment>
<dbReference type="GO" id="GO:0009398">
    <property type="term" value="P:FMN biosynthetic process"/>
    <property type="evidence" value="ECO:0007669"/>
    <property type="project" value="UniProtKB-UniRule"/>
</dbReference>
<dbReference type="EC" id="2.7.1.26" evidence="15"/>
<dbReference type="RefSeq" id="WP_101963827.1">
    <property type="nucleotide sequence ID" value="NZ_PKJS01000003.1"/>
</dbReference>
<gene>
    <name evidence="17" type="primary">ribF</name>
    <name evidence="17" type="ORF">CYJ96_02610</name>
</gene>
<dbReference type="UniPathway" id="UPA00276">
    <property type="reaction ID" value="UER00406"/>
</dbReference>
<sequence length="337" mass="37275">MNVIDLSDWLKSPTLLPDSVLTIGNFDGVHLGHQAMLDKAKSLAKSQQLSSMVMIFEPQPREFFSPQTAPARLTNLAEKTQLIAQHSIDSLIVANFDNDFRNLSAHDFATMLVKLNVKRLVLGDDFRFGHDRTGDSEFLRAFGLPVQILHTVTDHAHQDERVSSTRIRDCLQQGDLATAKHLLGRDYAITGMVEHGDKIGRTLDFPTANIALNRIKPALHGIFAVSVTATDGTDLSTLGKNSQTGVQGLTKGSLFGACNVGTRPALKNKYGVEWRLEVNFPKFDGDLYGKELTVTFLHFLHGEINYPSLDALKQGIAQDVVDLLDWREQQAFAKSIP</sequence>
<dbReference type="SUPFAM" id="SSF52374">
    <property type="entry name" value="Nucleotidylyl transferase"/>
    <property type="match status" value="1"/>
</dbReference>
<evidence type="ECO:0000256" key="15">
    <source>
        <dbReference type="PIRNR" id="PIRNR004491"/>
    </source>
</evidence>
<comment type="pathway">
    <text evidence="2 15">Cofactor biosynthesis; FAD biosynthesis; FAD from FMN: step 1/1.</text>
</comment>
<evidence type="ECO:0000256" key="6">
    <source>
        <dbReference type="ARBA" id="ARBA00022679"/>
    </source>
</evidence>
<keyword evidence="11 15" id="KW-0067">ATP-binding</keyword>
<dbReference type="NCBIfam" id="TIGR00083">
    <property type="entry name" value="ribF"/>
    <property type="match status" value="1"/>
</dbReference>
<comment type="caution">
    <text evidence="17">The sequence shown here is derived from an EMBL/GenBank/DDBJ whole genome shotgun (WGS) entry which is preliminary data.</text>
</comment>
<evidence type="ECO:0000256" key="11">
    <source>
        <dbReference type="ARBA" id="ARBA00022840"/>
    </source>
</evidence>
<evidence type="ECO:0000256" key="7">
    <source>
        <dbReference type="ARBA" id="ARBA00022695"/>
    </source>
</evidence>
<comment type="function">
    <text evidence="1">Catalyzes the phosphorylation of riboflavin to FMN followed by the adenylation of FMN to FAD.</text>
</comment>
<feature type="domain" description="Riboflavin kinase" evidence="16">
    <location>
        <begin position="182"/>
        <end position="328"/>
    </location>
</feature>
<dbReference type="AlphaFoldDB" id="A0A2I1RJV4"/>
<evidence type="ECO:0000256" key="14">
    <source>
        <dbReference type="ARBA" id="ARBA00049494"/>
    </source>
</evidence>
<evidence type="ECO:0000256" key="10">
    <source>
        <dbReference type="ARBA" id="ARBA00022827"/>
    </source>
</evidence>
<dbReference type="PIRSF" id="PIRSF004491">
    <property type="entry name" value="FAD_Synth"/>
    <property type="match status" value="1"/>
</dbReference>
<comment type="catalytic activity">
    <reaction evidence="14 15">
        <text>FMN + ATP + H(+) = FAD + diphosphate</text>
        <dbReference type="Rhea" id="RHEA:17237"/>
        <dbReference type="ChEBI" id="CHEBI:15378"/>
        <dbReference type="ChEBI" id="CHEBI:30616"/>
        <dbReference type="ChEBI" id="CHEBI:33019"/>
        <dbReference type="ChEBI" id="CHEBI:57692"/>
        <dbReference type="ChEBI" id="CHEBI:58210"/>
        <dbReference type="EC" id="2.7.7.2"/>
    </reaction>
</comment>
<keyword evidence="12" id="KW-0511">Multifunctional enzyme</keyword>
<dbReference type="InterPro" id="IPR023468">
    <property type="entry name" value="Riboflavin_kinase"/>
</dbReference>
<dbReference type="Pfam" id="PF01687">
    <property type="entry name" value="Flavokinase"/>
    <property type="match status" value="1"/>
</dbReference>
<dbReference type="GO" id="GO:0006747">
    <property type="term" value="P:FAD biosynthetic process"/>
    <property type="evidence" value="ECO:0007669"/>
    <property type="project" value="UniProtKB-UniRule"/>
</dbReference>
<dbReference type="UniPathway" id="UPA00277">
    <property type="reaction ID" value="UER00407"/>
</dbReference>
<dbReference type="GO" id="GO:0003919">
    <property type="term" value="F:FMN adenylyltransferase activity"/>
    <property type="evidence" value="ECO:0007669"/>
    <property type="project" value="UniProtKB-UniRule"/>
</dbReference>
<dbReference type="Proteomes" id="UP000234914">
    <property type="component" value="Unassembled WGS sequence"/>
</dbReference>
<keyword evidence="5 15" id="KW-0288">FMN</keyword>
<evidence type="ECO:0000256" key="3">
    <source>
        <dbReference type="ARBA" id="ARBA00005201"/>
    </source>
</evidence>
<evidence type="ECO:0000256" key="12">
    <source>
        <dbReference type="ARBA" id="ARBA00023268"/>
    </source>
</evidence>
<accession>A0A2I1RJV4</accession>
<evidence type="ECO:0000256" key="2">
    <source>
        <dbReference type="ARBA" id="ARBA00004726"/>
    </source>
</evidence>